<keyword evidence="1" id="KW-0472">Membrane</keyword>
<sequence length="110" mass="12811">MVTIVVVINIMISLILFYCTWQVCKLRQRLALLTKFLTNCDRNSYALLYRRAEAIYLGKQNLNNLRQSNQSLQVKLRQFKQILALVVFGRQILWAGPGLRSRLKELGVKN</sequence>
<dbReference type="OrthoDB" id="582659at2"/>
<gene>
    <name evidence="2" type="ORF">NIES267_61670</name>
</gene>
<proteinExistence type="predicted"/>
<reference evidence="2 3" key="1">
    <citation type="submission" date="2017-06" db="EMBL/GenBank/DDBJ databases">
        <title>Genome sequencing of cyanobaciteial culture collection at National Institute for Environmental Studies (NIES).</title>
        <authorList>
            <person name="Hirose Y."/>
            <person name="Shimura Y."/>
            <person name="Fujisawa T."/>
            <person name="Nakamura Y."/>
            <person name="Kawachi M."/>
        </authorList>
    </citation>
    <scope>NUCLEOTIDE SEQUENCE [LARGE SCALE GENOMIC DNA]</scope>
    <source>
        <strain evidence="2 3">NIES-267</strain>
    </source>
</reference>
<keyword evidence="1" id="KW-0812">Transmembrane</keyword>
<keyword evidence="1" id="KW-1133">Transmembrane helix</keyword>
<dbReference type="Proteomes" id="UP000218418">
    <property type="component" value="Chromosome"/>
</dbReference>
<accession>A0A1Z4LZJ1</accession>
<feature type="transmembrane region" description="Helical" evidence="1">
    <location>
        <begin position="6"/>
        <end position="24"/>
    </location>
</feature>
<evidence type="ECO:0000313" key="3">
    <source>
        <dbReference type="Proteomes" id="UP000218418"/>
    </source>
</evidence>
<dbReference type="EMBL" id="AP018227">
    <property type="protein sequence ID" value="BAY86656.1"/>
    <property type="molecule type" value="Genomic_DNA"/>
</dbReference>
<protein>
    <submittedName>
        <fullName evidence="2">Uncharacterized protein</fullName>
    </submittedName>
</protein>
<keyword evidence="3" id="KW-1185">Reference proteome</keyword>
<dbReference type="AlphaFoldDB" id="A0A1Z4LZJ1"/>
<evidence type="ECO:0000313" key="2">
    <source>
        <dbReference type="EMBL" id="BAY86656.1"/>
    </source>
</evidence>
<organism evidence="2 3">
    <name type="scientific">Calothrix parasitica NIES-267</name>
    <dbReference type="NCBI Taxonomy" id="1973488"/>
    <lineage>
        <taxon>Bacteria</taxon>
        <taxon>Bacillati</taxon>
        <taxon>Cyanobacteriota</taxon>
        <taxon>Cyanophyceae</taxon>
        <taxon>Nostocales</taxon>
        <taxon>Calotrichaceae</taxon>
        <taxon>Calothrix</taxon>
    </lineage>
</organism>
<name>A0A1Z4LZJ1_9CYAN</name>
<evidence type="ECO:0000256" key="1">
    <source>
        <dbReference type="SAM" id="Phobius"/>
    </source>
</evidence>